<organism evidence="1 2">
    <name type="scientific">Dipteronia sinensis</name>
    <dbReference type="NCBI Taxonomy" id="43782"/>
    <lineage>
        <taxon>Eukaryota</taxon>
        <taxon>Viridiplantae</taxon>
        <taxon>Streptophyta</taxon>
        <taxon>Embryophyta</taxon>
        <taxon>Tracheophyta</taxon>
        <taxon>Spermatophyta</taxon>
        <taxon>Magnoliopsida</taxon>
        <taxon>eudicotyledons</taxon>
        <taxon>Gunneridae</taxon>
        <taxon>Pentapetalae</taxon>
        <taxon>rosids</taxon>
        <taxon>malvids</taxon>
        <taxon>Sapindales</taxon>
        <taxon>Sapindaceae</taxon>
        <taxon>Hippocastanoideae</taxon>
        <taxon>Acereae</taxon>
        <taxon>Dipteronia</taxon>
    </lineage>
</organism>
<proteinExistence type="predicted"/>
<dbReference type="Proteomes" id="UP001281410">
    <property type="component" value="Unassembled WGS sequence"/>
</dbReference>
<reference evidence="1" key="1">
    <citation type="journal article" date="2023" name="Plant J.">
        <title>Genome sequences and population genomics provide insights into the demographic history, inbreeding, and mutation load of two 'living fossil' tree species of Dipteronia.</title>
        <authorList>
            <person name="Feng Y."/>
            <person name="Comes H.P."/>
            <person name="Chen J."/>
            <person name="Zhu S."/>
            <person name="Lu R."/>
            <person name="Zhang X."/>
            <person name="Li P."/>
            <person name="Qiu J."/>
            <person name="Olsen K.M."/>
            <person name="Qiu Y."/>
        </authorList>
    </citation>
    <scope>NUCLEOTIDE SEQUENCE</scope>
    <source>
        <strain evidence="1">NBL</strain>
    </source>
</reference>
<accession>A0AAD9ZYV8</accession>
<keyword evidence="2" id="KW-1185">Reference proteome</keyword>
<evidence type="ECO:0000313" key="2">
    <source>
        <dbReference type="Proteomes" id="UP001281410"/>
    </source>
</evidence>
<dbReference type="PANTHER" id="PTHR33710:SF62">
    <property type="entry name" value="DUF4283 DOMAIN PROTEIN"/>
    <property type="match status" value="1"/>
</dbReference>
<dbReference type="AlphaFoldDB" id="A0AAD9ZYV8"/>
<protein>
    <submittedName>
        <fullName evidence="1">Uncharacterized protein</fullName>
    </submittedName>
</protein>
<comment type="caution">
    <text evidence="1">The sequence shown here is derived from an EMBL/GenBank/DDBJ whole genome shotgun (WGS) entry which is preliminary data.</text>
</comment>
<name>A0AAD9ZYV8_9ROSI</name>
<dbReference type="SUPFAM" id="SSF56219">
    <property type="entry name" value="DNase I-like"/>
    <property type="match status" value="1"/>
</dbReference>
<gene>
    <name evidence="1" type="ORF">Dsin_026751</name>
</gene>
<dbReference type="PANTHER" id="PTHR33710">
    <property type="entry name" value="BNAC02G09200D PROTEIN"/>
    <property type="match status" value="1"/>
</dbReference>
<evidence type="ECO:0000313" key="1">
    <source>
        <dbReference type="EMBL" id="KAK3195441.1"/>
    </source>
</evidence>
<dbReference type="EMBL" id="JANJYJ010000008">
    <property type="protein sequence ID" value="KAK3195441.1"/>
    <property type="molecule type" value="Genomic_DNA"/>
</dbReference>
<sequence>MENFCSALDDCGPEDMGFLGPVFTWCNKRGGLDMVHERLDKGVCNLQWRNIFLDATASHLEFWKSNHRPLLLDIVRRARKTENRYSGRYRLFHFEECWAEQKECEGIIRETWSGGNDGDGLSGVVADVRRCSDRLQR</sequence>
<dbReference type="InterPro" id="IPR036691">
    <property type="entry name" value="Endo/exonu/phosph_ase_sf"/>
</dbReference>